<protein>
    <submittedName>
        <fullName evidence="2">C_GCAxxG_C_C family protein</fullName>
    </submittedName>
</protein>
<dbReference type="EMBL" id="DVHM01000005">
    <property type="protein sequence ID" value="HIR69692.1"/>
    <property type="molecule type" value="Genomic_DNA"/>
</dbReference>
<reference evidence="2" key="2">
    <citation type="journal article" date="2021" name="PeerJ">
        <title>Extensive microbial diversity within the chicken gut microbiome revealed by metagenomics and culture.</title>
        <authorList>
            <person name="Gilroy R."/>
            <person name="Ravi A."/>
            <person name="Getino M."/>
            <person name="Pursley I."/>
            <person name="Horton D.L."/>
            <person name="Alikhan N.F."/>
            <person name="Baker D."/>
            <person name="Gharbi K."/>
            <person name="Hall N."/>
            <person name="Watson M."/>
            <person name="Adriaenssens E.M."/>
            <person name="Foster-Nyarko E."/>
            <person name="Jarju S."/>
            <person name="Secka A."/>
            <person name="Antonio M."/>
            <person name="Oren A."/>
            <person name="Chaudhuri R.R."/>
            <person name="La Ragione R."/>
            <person name="Hildebrand F."/>
            <person name="Pallen M.J."/>
        </authorList>
    </citation>
    <scope>NUCLEOTIDE SEQUENCE</scope>
    <source>
        <strain evidence="2">ChiSjej5B23-6657</strain>
    </source>
</reference>
<evidence type="ECO:0000313" key="3">
    <source>
        <dbReference type="Proteomes" id="UP000823912"/>
    </source>
</evidence>
<comment type="caution">
    <text evidence="2">The sequence shown here is derived from an EMBL/GenBank/DDBJ whole genome shotgun (WGS) entry which is preliminary data.</text>
</comment>
<dbReference type="Pfam" id="PF09719">
    <property type="entry name" value="C_GCAxxG_C_C"/>
    <property type="match status" value="1"/>
</dbReference>
<organism evidence="2 3">
    <name type="scientific">Candidatus Pullilachnospira gallistercoris</name>
    <dbReference type="NCBI Taxonomy" id="2840911"/>
    <lineage>
        <taxon>Bacteria</taxon>
        <taxon>Bacillati</taxon>
        <taxon>Bacillota</taxon>
        <taxon>Clostridia</taxon>
        <taxon>Lachnospirales</taxon>
        <taxon>Lachnospiraceae</taxon>
        <taxon>Lachnospiraceae incertae sedis</taxon>
        <taxon>Candidatus Pullilachnospira</taxon>
    </lineage>
</organism>
<evidence type="ECO:0000313" key="2">
    <source>
        <dbReference type="EMBL" id="HIR69692.1"/>
    </source>
</evidence>
<dbReference type="InterPro" id="IPR010181">
    <property type="entry name" value="CGCAxxGCC_motif"/>
</dbReference>
<accession>A0A9D1J9S6</accession>
<sequence length="180" mass="20277">MENPKQEAKGQGTEIAEQDRQRNLELQERLEKSPHAKSAMKNFRDGYNCCQSVVLAFSEEIGLDEKTMLRLASPFGGGMGRLREVCGSVSGMFMVLGSLYGYDNPKDYEGKKELYERVQQLAAHFREINGSIVCRQLLGLKEGASAPAPEKRTQEYYRKRPCEKIIGTAALILEEYLSEC</sequence>
<reference evidence="2" key="1">
    <citation type="submission" date="2020-10" db="EMBL/GenBank/DDBJ databases">
        <authorList>
            <person name="Gilroy R."/>
        </authorList>
    </citation>
    <scope>NUCLEOTIDE SEQUENCE</scope>
    <source>
        <strain evidence="2">ChiSjej5B23-6657</strain>
    </source>
</reference>
<gene>
    <name evidence="2" type="ORF">IAA55_00230</name>
</gene>
<dbReference type="NCBIfam" id="TIGR01909">
    <property type="entry name" value="C_GCAxxG_C_C"/>
    <property type="match status" value="1"/>
</dbReference>
<evidence type="ECO:0000256" key="1">
    <source>
        <dbReference type="SAM" id="MobiDB-lite"/>
    </source>
</evidence>
<dbReference type="AlphaFoldDB" id="A0A9D1J9S6"/>
<feature type="region of interest" description="Disordered" evidence="1">
    <location>
        <begin position="1"/>
        <end position="20"/>
    </location>
</feature>
<name>A0A9D1J9S6_9FIRM</name>
<dbReference type="Proteomes" id="UP000823912">
    <property type="component" value="Unassembled WGS sequence"/>
</dbReference>
<proteinExistence type="predicted"/>